<evidence type="ECO:0000313" key="2">
    <source>
        <dbReference type="Proteomes" id="UP001056120"/>
    </source>
</evidence>
<name>A0ACB9IUF0_9ASTR</name>
<reference evidence="2" key="1">
    <citation type="journal article" date="2022" name="Mol. Ecol. Resour.">
        <title>The genomes of chicory, endive, great burdock and yacon provide insights into Asteraceae palaeo-polyploidization history and plant inulin production.</title>
        <authorList>
            <person name="Fan W."/>
            <person name="Wang S."/>
            <person name="Wang H."/>
            <person name="Wang A."/>
            <person name="Jiang F."/>
            <person name="Liu H."/>
            <person name="Zhao H."/>
            <person name="Xu D."/>
            <person name="Zhang Y."/>
        </authorList>
    </citation>
    <scope>NUCLEOTIDE SEQUENCE [LARGE SCALE GENOMIC DNA]</scope>
    <source>
        <strain evidence="2">cv. Yunnan</strain>
    </source>
</reference>
<dbReference type="Proteomes" id="UP001056120">
    <property type="component" value="Linkage Group LG07"/>
</dbReference>
<keyword evidence="2" id="KW-1185">Reference proteome</keyword>
<protein>
    <submittedName>
        <fullName evidence="1">Uncharacterized protein</fullName>
    </submittedName>
</protein>
<organism evidence="1 2">
    <name type="scientific">Smallanthus sonchifolius</name>
    <dbReference type="NCBI Taxonomy" id="185202"/>
    <lineage>
        <taxon>Eukaryota</taxon>
        <taxon>Viridiplantae</taxon>
        <taxon>Streptophyta</taxon>
        <taxon>Embryophyta</taxon>
        <taxon>Tracheophyta</taxon>
        <taxon>Spermatophyta</taxon>
        <taxon>Magnoliopsida</taxon>
        <taxon>eudicotyledons</taxon>
        <taxon>Gunneridae</taxon>
        <taxon>Pentapetalae</taxon>
        <taxon>asterids</taxon>
        <taxon>campanulids</taxon>
        <taxon>Asterales</taxon>
        <taxon>Asteraceae</taxon>
        <taxon>Asteroideae</taxon>
        <taxon>Heliantheae alliance</taxon>
        <taxon>Millerieae</taxon>
        <taxon>Smallanthus</taxon>
    </lineage>
</organism>
<accession>A0ACB9IUF0</accession>
<comment type="caution">
    <text evidence="1">The sequence shown here is derived from an EMBL/GenBank/DDBJ whole genome shotgun (WGS) entry which is preliminary data.</text>
</comment>
<dbReference type="EMBL" id="CM042024">
    <property type="protein sequence ID" value="KAI3811649.1"/>
    <property type="molecule type" value="Genomic_DNA"/>
</dbReference>
<evidence type="ECO:0000313" key="1">
    <source>
        <dbReference type="EMBL" id="KAI3811649.1"/>
    </source>
</evidence>
<proteinExistence type="predicted"/>
<sequence>MELHSYLQKFNQSFSEIKTHKKSFLAEIFIGAFISVLFEKLASSDLIRLAGSAGIYSELNISRHTLIQIQAMLVDAGEKHIRAYLFNCG</sequence>
<reference evidence="1 2" key="2">
    <citation type="journal article" date="2022" name="Mol. Ecol. Resour.">
        <title>The genomes of chicory, endive, great burdock and yacon provide insights into Asteraceae paleo-polyploidization history and plant inulin production.</title>
        <authorList>
            <person name="Fan W."/>
            <person name="Wang S."/>
            <person name="Wang H."/>
            <person name="Wang A."/>
            <person name="Jiang F."/>
            <person name="Liu H."/>
            <person name="Zhao H."/>
            <person name="Xu D."/>
            <person name="Zhang Y."/>
        </authorList>
    </citation>
    <scope>NUCLEOTIDE SEQUENCE [LARGE SCALE GENOMIC DNA]</scope>
    <source>
        <strain evidence="2">cv. Yunnan</strain>
        <tissue evidence="1">Leaves</tissue>
    </source>
</reference>
<gene>
    <name evidence="1" type="ORF">L1987_21375</name>
</gene>